<dbReference type="OrthoDB" id="3489680at2759"/>
<dbReference type="Proteomes" id="UP000177798">
    <property type="component" value="Chromosome 13"/>
</dbReference>
<name>A0A1D9QIV3_SCLS1</name>
<feature type="compositionally biased region" description="Pro residues" evidence="1">
    <location>
        <begin position="68"/>
        <end position="77"/>
    </location>
</feature>
<protein>
    <submittedName>
        <fullName evidence="2">Uncharacterized protein</fullName>
    </submittedName>
</protein>
<dbReference type="RefSeq" id="XP_001592262.1">
    <property type="nucleotide sequence ID" value="XM_001592212.1"/>
</dbReference>
<dbReference type="AlphaFoldDB" id="A0A1D9QIV3"/>
<proteinExistence type="predicted"/>
<evidence type="ECO:0000313" key="2">
    <source>
        <dbReference type="EMBL" id="APA14553.1"/>
    </source>
</evidence>
<reference evidence="3" key="1">
    <citation type="journal article" date="2017" name="Genome Biol. Evol.">
        <title>The complete genome sequence of the phytopathogenic fungus Sclerotinia sclerotiorum reveals insights into the genome architecture of broad host range pathogens.</title>
        <authorList>
            <person name="Derbyshire M."/>
            <person name="Denton-Giles M."/>
            <person name="Hegedus D."/>
            <person name="Seifbarghy S."/>
            <person name="Rollins J."/>
            <person name="van Kan J."/>
            <person name="Seidl M.F."/>
            <person name="Faino L."/>
            <person name="Mbengue M."/>
            <person name="Navaud O."/>
            <person name="Raffaele S."/>
            <person name="Hammond-Kosack K."/>
            <person name="Heard S."/>
            <person name="Oliver R."/>
        </authorList>
    </citation>
    <scope>NUCLEOTIDE SEQUENCE [LARGE SCALE GENOMIC DNA]</scope>
    <source>
        <strain evidence="3">ATCC 18683 / 1980 / Ss-1</strain>
    </source>
</reference>
<accession>A0A1D9QIV3</accession>
<dbReference type="EMBL" id="CP017826">
    <property type="protein sequence ID" value="APA14553.1"/>
    <property type="molecule type" value="Genomic_DNA"/>
</dbReference>
<evidence type="ECO:0000313" key="3">
    <source>
        <dbReference type="Proteomes" id="UP000177798"/>
    </source>
</evidence>
<gene>
    <name evidence="2" type="ORF">sscle_13g093230</name>
</gene>
<sequence>MGSSDNSDKTNSTEMLRIDNTEEFPALSPNPKPPGKKTVTTSNWGSLFPSKVPKPLHSIRHSSLPHSPSLPPLPTLPVTPRKEMSSPRIHSIGEKEDVLLSPTNAECTSIMSDETAADVEEANTPWNSPTENKNNDISVAKDEDFESEATAEFPNFITIETTNPPQKELLPPFEFPDTTTMLKIDHYNAPPKLGRAKGMEVEELCEAERHETPSYIEGALPLLDVVTNDPHRVIHAIKHMMQGIVFMKSALGAPQDELDRLMNVHSSELDLIDDLFEKERLARLSIGIKKAAIEGAQLVTKNEHAIAFKEMEHSKSATRFNPDAVSLDVSETVE</sequence>
<dbReference type="VEuPathDB" id="FungiDB:sscle_13g093230"/>
<dbReference type="KEGG" id="ssl:SS1G_06502"/>
<evidence type="ECO:0000256" key="1">
    <source>
        <dbReference type="SAM" id="MobiDB-lite"/>
    </source>
</evidence>
<feature type="compositionally biased region" description="Polar residues" evidence="1">
    <location>
        <begin position="1"/>
        <end position="14"/>
    </location>
</feature>
<feature type="region of interest" description="Disordered" evidence="1">
    <location>
        <begin position="1"/>
        <end position="83"/>
    </location>
</feature>
<organism evidence="2 3">
    <name type="scientific">Sclerotinia sclerotiorum (strain ATCC 18683 / 1980 / Ss-1)</name>
    <name type="common">White mold</name>
    <name type="synonym">Whetzelinia sclerotiorum</name>
    <dbReference type="NCBI Taxonomy" id="665079"/>
    <lineage>
        <taxon>Eukaryota</taxon>
        <taxon>Fungi</taxon>
        <taxon>Dikarya</taxon>
        <taxon>Ascomycota</taxon>
        <taxon>Pezizomycotina</taxon>
        <taxon>Leotiomycetes</taxon>
        <taxon>Helotiales</taxon>
        <taxon>Sclerotiniaceae</taxon>
        <taxon>Sclerotinia</taxon>
    </lineage>
</organism>